<dbReference type="Proteomes" id="UP001150603">
    <property type="component" value="Unassembled WGS sequence"/>
</dbReference>
<reference evidence="1" key="1">
    <citation type="submission" date="2022-07" db="EMBL/GenBank/DDBJ databases">
        <title>Phylogenomic reconstructions and comparative analyses of Kickxellomycotina fungi.</title>
        <authorList>
            <person name="Reynolds N.K."/>
            <person name="Stajich J.E."/>
            <person name="Barry K."/>
            <person name="Grigoriev I.V."/>
            <person name="Crous P."/>
            <person name="Smith M.E."/>
        </authorList>
    </citation>
    <scope>NUCLEOTIDE SEQUENCE</scope>
    <source>
        <strain evidence="1">NRRL 5244</strain>
    </source>
</reference>
<keyword evidence="2" id="KW-1185">Reference proteome</keyword>
<feature type="non-terminal residue" evidence="1">
    <location>
        <position position="394"/>
    </location>
</feature>
<dbReference type="EMBL" id="JANBPW010005309">
    <property type="protein sequence ID" value="KAJ1932906.1"/>
    <property type="molecule type" value="Genomic_DNA"/>
</dbReference>
<comment type="caution">
    <text evidence="1">The sequence shown here is derived from an EMBL/GenBank/DDBJ whole genome shotgun (WGS) entry which is preliminary data.</text>
</comment>
<evidence type="ECO:0000313" key="2">
    <source>
        <dbReference type="Proteomes" id="UP001150603"/>
    </source>
</evidence>
<proteinExistence type="predicted"/>
<evidence type="ECO:0000313" key="1">
    <source>
        <dbReference type="EMBL" id="KAJ1932906.1"/>
    </source>
</evidence>
<name>A0ACC1J0K9_9FUNG</name>
<organism evidence="1 2">
    <name type="scientific">Linderina macrospora</name>
    <dbReference type="NCBI Taxonomy" id="4868"/>
    <lineage>
        <taxon>Eukaryota</taxon>
        <taxon>Fungi</taxon>
        <taxon>Fungi incertae sedis</taxon>
        <taxon>Zoopagomycota</taxon>
        <taxon>Kickxellomycotina</taxon>
        <taxon>Kickxellomycetes</taxon>
        <taxon>Kickxellales</taxon>
        <taxon>Kickxellaceae</taxon>
        <taxon>Linderina</taxon>
    </lineage>
</organism>
<gene>
    <name evidence="1" type="ORF">FBU59_006210</name>
</gene>
<accession>A0ACC1J0K9</accession>
<protein>
    <submittedName>
        <fullName evidence="1">Uncharacterized protein</fullName>
    </submittedName>
</protein>
<sequence>MYTFADFALPGQPLPPELQGLANMNASAMIPPSGGPGQPGQPGPQGNPLYTGYTPGQQGYPQDDMSGASTPAYTQSEYEVSPALPPLSYAVGRGGHGHPGSHHMGRGPFDPMTLPTPPLGVDQAVLDLFEYVTPGFPIVHRQTLVQNIRDRSLTLPLWLAIHAVSARFESQHGNKQLQQQQPHLPPHLQRGGPAAVGAIYAEKAHAMLVNRFGHRQPRPQWARNERGRMVIARDGSSQDASVSEKDMCQREVIELLQSYILLSIYYAGNWELELAVETHATAVRIAQRMGLHLIDDPTKLQDISGIFNTHVAKHQRKRARDIVSPSVGPAQWKSIHSRSGPAPLAGSPANPGIREGADCVPLPPGESNAVAVNITSPADLRKQWIENETLRRLW</sequence>